<dbReference type="GO" id="GO:0030178">
    <property type="term" value="P:negative regulation of Wnt signaling pathway"/>
    <property type="evidence" value="ECO:0007669"/>
    <property type="project" value="TreeGrafter"/>
</dbReference>
<feature type="compositionally biased region" description="Acidic residues" evidence="7">
    <location>
        <begin position="83"/>
        <end position="100"/>
    </location>
</feature>
<evidence type="ECO:0000256" key="6">
    <source>
        <dbReference type="ARBA" id="ARBA00023242"/>
    </source>
</evidence>
<evidence type="ECO:0000256" key="4">
    <source>
        <dbReference type="ARBA" id="ARBA00022473"/>
    </source>
</evidence>
<keyword evidence="8" id="KW-0472">Membrane</keyword>
<evidence type="ECO:0000313" key="10">
    <source>
        <dbReference type="Proteomes" id="UP000472270"/>
    </source>
</evidence>
<keyword evidence="4" id="KW-0217">Developmental protein</keyword>
<evidence type="ECO:0000256" key="2">
    <source>
        <dbReference type="ARBA" id="ARBA00008632"/>
    </source>
</evidence>
<feature type="region of interest" description="Disordered" evidence="7">
    <location>
        <begin position="128"/>
        <end position="178"/>
    </location>
</feature>
<keyword evidence="6" id="KW-0539">Nucleus</keyword>
<dbReference type="Pfam" id="PF23999">
    <property type="entry name" value="CUSTOS"/>
    <property type="match status" value="1"/>
</dbReference>
<feature type="transmembrane region" description="Helical" evidence="8">
    <location>
        <begin position="12"/>
        <end position="29"/>
    </location>
</feature>
<comment type="subcellular location">
    <subcellularLocation>
        <location evidence="1">Nucleus envelope</location>
    </subcellularLocation>
</comment>
<sequence>MCLCGLRLKKHIIFHILYIIVSPLYPTFLKCVVGRPNNLNLLHRTNVSNHEHDGNELGTTPEFQSHVAKKVGAFLDEVFSETVDSEPDQSENRDEDEDEESKQTRHLVSYKVACTHRYSTYVTAEESTITKKKKKMERKPSTERREENIIHVSEKQYNGKGKEEQTTVVENLTKKKKG</sequence>
<dbReference type="PANTHER" id="PTHR14482">
    <property type="entry name" value="CHROMOSOME 12 ORF 43 HOMOLOG"/>
    <property type="match status" value="1"/>
</dbReference>
<keyword evidence="8" id="KW-1133">Transmembrane helix</keyword>
<keyword evidence="5" id="KW-0879">Wnt signaling pathway</keyword>
<dbReference type="AlphaFoldDB" id="A0A673G3F8"/>
<proteinExistence type="inferred from homology"/>
<reference evidence="9" key="2">
    <citation type="submission" date="2025-09" db="UniProtKB">
        <authorList>
            <consortium name="Ensembl"/>
        </authorList>
    </citation>
    <scope>IDENTIFICATION</scope>
</reference>
<dbReference type="GO" id="GO:0060061">
    <property type="term" value="P:Spemann organizer formation"/>
    <property type="evidence" value="ECO:0007669"/>
    <property type="project" value="TreeGrafter"/>
</dbReference>
<evidence type="ECO:0000256" key="8">
    <source>
        <dbReference type="SAM" id="Phobius"/>
    </source>
</evidence>
<dbReference type="GO" id="GO:0005635">
    <property type="term" value="C:nuclear envelope"/>
    <property type="evidence" value="ECO:0007669"/>
    <property type="project" value="UniProtKB-SubCell"/>
</dbReference>
<evidence type="ECO:0000256" key="1">
    <source>
        <dbReference type="ARBA" id="ARBA00004259"/>
    </source>
</evidence>
<comment type="similarity">
    <text evidence="2">Belongs to the CUSTOS family.</text>
</comment>
<dbReference type="Proteomes" id="UP000472270">
    <property type="component" value="Unassembled WGS sequence"/>
</dbReference>
<feature type="region of interest" description="Disordered" evidence="7">
    <location>
        <begin position="81"/>
        <end position="106"/>
    </location>
</feature>
<accession>A0A673G3F8</accession>
<evidence type="ECO:0000313" key="9">
    <source>
        <dbReference type="Ensembl" id="ENSSRHP00000009819.1"/>
    </source>
</evidence>
<evidence type="ECO:0000256" key="3">
    <source>
        <dbReference type="ARBA" id="ARBA00013465"/>
    </source>
</evidence>
<reference evidence="9" key="1">
    <citation type="submission" date="2025-08" db="UniProtKB">
        <authorList>
            <consortium name="Ensembl"/>
        </authorList>
    </citation>
    <scope>IDENTIFICATION</scope>
</reference>
<name>A0A673G3F8_9TELE</name>
<keyword evidence="8" id="KW-0812">Transmembrane</keyword>
<dbReference type="Ensembl" id="ENSSRHT00000010121.1">
    <property type="protein sequence ID" value="ENSSRHP00000009819.1"/>
    <property type="gene ID" value="ENSSRHG00000005608.1"/>
</dbReference>
<evidence type="ECO:0000256" key="5">
    <source>
        <dbReference type="ARBA" id="ARBA00022687"/>
    </source>
</evidence>
<protein>
    <recommendedName>
        <fullName evidence="3">Protein CUSTOS</fullName>
    </recommendedName>
</protein>
<feature type="compositionally biased region" description="Basic and acidic residues" evidence="7">
    <location>
        <begin position="138"/>
        <end position="154"/>
    </location>
</feature>
<evidence type="ECO:0000256" key="7">
    <source>
        <dbReference type="SAM" id="MobiDB-lite"/>
    </source>
</evidence>
<dbReference type="InterPro" id="IPR026694">
    <property type="entry name" value="CUSTOS"/>
</dbReference>
<keyword evidence="10" id="KW-1185">Reference proteome</keyword>
<dbReference type="PANTHER" id="PTHR14482:SF0">
    <property type="entry name" value="PROTEIN CUSTOS"/>
    <property type="match status" value="1"/>
</dbReference>
<organism evidence="9 10">
    <name type="scientific">Sinocyclocheilus rhinocerous</name>
    <dbReference type="NCBI Taxonomy" id="307959"/>
    <lineage>
        <taxon>Eukaryota</taxon>
        <taxon>Metazoa</taxon>
        <taxon>Chordata</taxon>
        <taxon>Craniata</taxon>
        <taxon>Vertebrata</taxon>
        <taxon>Euteleostomi</taxon>
        <taxon>Actinopterygii</taxon>
        <taxon>Neopterygii</taxon>
        <taxon>Teleostei</taxon>
        <taxon>Ostariophysi</taxon>
        <taxon>Cypriniformes</taxon>
        <taxon>Cyprinidae</taxon>
        <taxon>Cyprininae</taxon>
        <taxon>Sinocyclocheilus</taxon>
    </lineage>
</organism>
<dbReference type="GO" id="GO:0016055">
    <property type="term" value="P:Wnt signaling pathway"/>
    <property type="evidence" value="ECO:0007669"/>
    <property type="project" value="UniProtKB-KW"/>
</dbReference>